<keyword evidence="8 11" id="KW-0175">Coiled coil</keyword>
<evidence type="ECO:0000256" key="8">
    <source>
        <dbReference type="ARBA" id="ARBA00023054"/>
    </source>
</evidence>
<proteinExistence type="inferred from homology"/>
<dbReference type="GO" id="GO:0003697">
    <property type="term" value="F:single-stranded DNA binding"/>
    <property type="evidence" value="ECO:0007669"/>
    <property type="project" value="TreeGrafter"/>
</dbReference>
<dbReference type="OMA" id="RFWTSQP"/>
<keyword evidence="13" id="KW-1185">Reference proteome</keyword>
<dbReference type="PANTHER" id="PTHR45916:SF1">
    <property type="entry name" value="STRUCTURAL MAINTENANCE OF CHROMOSOMES PROTEIN 5"/>
    <property type="match status" value="1"/>
</dbReference>
<dbReference type="InterPro" id="IPR027417">
    <property type="entry name" value="P-loop_NTPase"/>
</dbReference>
<dbReference type="InterPro" id="IPR003395">
    <property type="entry name" value="RecF/RecN/SMC_N"/>
</dbReference>
<feature type="domain" description="RecF/RecN/SMC N-terminal" evidence="12">
    <location>
        <begin position="50"/>
        <end position="1033"/>
    </location>
</feature>
<dbReference type="GeneID" id="110979593"/>
<comment type="similarity">
    <text evidence="3">Belongs to the SMC family. SMC5 subfamily.</text>
</comment>
<comment type="subcellular location">
    <subcellularLocation>
        <location evidence="2">Chromosome</location>
    </subcellularLocation>
    <subcellularLocation>
        <location evidence="1">Nucleus</location>
    </subcellularLocation>
</comment>
<evidence type="ECO:0000256" key="3">
    <source>
        <dbReference type="ARBA" id="ARBA00010171"/>
    </source>
</evidence>
<feature type="coiled-coil region" evidence="11">
    <location>
        <begin position="650"/>
        <end position="691"/>
    </location>
</feature>
<evidence type="ECO:0000256" key="5">
    <source>
        <dbReference type="ARBA" id="ARBA00022454"/>
    </source>
</evidence>
<evidence type="ECO:0000256" key="9">
    <source>
        <dbReference type="ARBA" id="ARBA00023242"/>
    </source>
</evidence>
<evidence type="ECO:0000313" key="14">
    <source>
        <dbReference type="RefSeq" id="XP_022091241.1"/>
    </source>
</evidence>
<feature type="coiled-coil region" evidence="11">
    <location>
        <begin position="226"/>
        <end position="253"/>
    </location>
</feature>
<dbReference type="Gene3D" id="3.40.50.300">
    <property type="entry name" value="P-loop containing nucleotide triphosphate hydrolases"/>
    <property type="match status" value="2"/>
</dbReference>
<feature type="coiled-coil region" evidence="11">
    <location>
        <begin position="716"/>
        <end position="750"/>
    </location>
</feature>
<gene>
    <name evidence="14" type="primary">LOC110979593</name>
</gene>
<keyword evidence="6" id="KW-0547">Nucleotide-binding</keyword>
<feature type="coiled-coil region" evidence="11">
    <location>
        <begin position="779"/>
        <end position="813"/>
    </location>
</feature>
<dbReference type="GO" id="GO:0000724">
    <property type="term" value="P:double-strand break repair via homologous recombination"/>
    <property type="evidence" value="ECO:0007669"/>
    <property type="project" value="TreeGrafter"/>
</dbReference>
<sequence length="1078" mass="125405">MASKSRKREADLHQIPGRNVNRNDVVMVNGVSGKSSRKPGTSKSFVEGSVVRILMENFVTYDKCEFRPGPHLNVIMGPNGTGKSTVVCAMCLGLAGSTSLLGRAKEVGEFVKHGSNEAIIELELYKDPKNVIIRRVITKQGNRTTWFLNGSRCHMRDVQDKVKSLNIQISNLCQFLPQDKVVEFANMSNVELLENTEKAVGSPELFDQHCRLKNFRNEQKEMLLQHQEMSHHLEKLTEKNSRLEADVKRYQERQHHLEVIETLEKKKAWVEYDTKRKMYVDLKKRQEALKTELREAQAVNAPIQQKLDTLTAKLQELDTVSKEMTNEARQLANAANKKHEKIDEFSSDLTEIQDELRVKQQDEEKRQAKIRGHLSLVEGWQKELEQIPPVEDIKPQLDQNAASLRAIVREVSGIDTEYNGIKTERESLQREKRDLELRLRRLNDQKDMRLGELQKYYRDTYNAVEWLRSNQDMFKHKIHEPVALVINVPNKEHAKYIEHAIPTNDMLAFVCEDADDMELFVSLVREKQNLRINVVKSPGDPLSSFKPQKSIDDVKRWGFNHYLRDLIEAPEAVMVYLCKMHKLHNVPLGSRVTQDSIDKVVKESGVTRFYTPDHNYIVRRSRYGNHQQSTDSNFVADARLLNISVDMSAKRELEQNIQEIEHQLGVGQQRYKELQQRRQVLMTQDNELKEQKKGLIQKRDRHKTILQNIAAKREAIRKCEASAIDVEAEMAKASKKIKAINEKKLKLVKEFSQLIKDCIERTKEKVELGMKYAVIFNQKTHIEATQREASANLQRLENEKIELLTILRNTKDVARQLIRRAQELTGSEEPSTELREAFSTCPDDLDEIEQKIHYVQAQADCLFETDQRVVQEFEHRKVEIQSLTEKVERSQQQMDRKLSEIDDMKQHWKEDLNGLIADINQQFSNFFEAMGCAGEVKLQYDSEEDYDKYGISIQVKFRKSEQMRELTSHYQSGGERSVSTILYLMALQELNKCPFRVVDEINQGMDPNNERRVFELVVKTACRENTSQYFLITPKLLLNLSYGPKMTVICVYNGHWIMPYSHWNLEAFCRRRRRLLVQ</sequence>
<dbReference type="GO" id="GO:0005524">
    <property type="term" value="F:ATP binding"/>
    <property type="evidence" value="ECO:0007669"/>
    <property type="project" value="UniProtKB-KW"/>
</dbReference>
<dbReference type="FunFam" id="3.40.50.300:FF:000793">
    <property type="entry name" value="Structural maintenance of chromosomes protein 5"/>
    <property type="match status" value="1"/>
</dbReference>
<accession>A0A8B7YHZ4</accession>
<dbReference type="PANTHER" id="PTHR45916">
    <property type="entry name" value="STRUCTURAL MAINTENANCE OF CHROMOSOMES PROTEIN 5"/>
    <property type="match status" value="1"/>
</dbReference>
<dbReference type="AlphaFoldDB" id="A0A8B7YHZ4"/>
<evidence type="ECO:0000256" key="10">
    <source>
        <dbReference type="ARBA" id="ARBA00063886"/>
    </source>
</evidence>
<name>A0A8B7YHZ4_ACAPL</name>
<feature type="coiled-coil region" evidence="11">
    <location>
        <begin position="880"/>
        <end position="907"/>
    </location>
</feature>
<dbReference type="RefSeq" id="XP_022091241.1">
    <property type="nucleotide sequence ID" value="XM_022235549.1"/>
</dbReference>
<reference evidence="14" key="1">
    <citation type="submission" date="2025-08" db="UniProtKB">
        <authorList>
            <consortium name="RefSeq"/>
        </authorList>
    </citation>
    <scope>IDENTIFICATION</scope>
</reference>
<feature type="coiled-coil region" evidence="11">
    <location>
        <begin position="279"/>
        <end position="362"/>
    </location>
</feature>
<organism evidence="13 14">
    <name type="scientific">Acanthaster planci</name>
    <name type="common">Crown-of-thorns starfish</name>
    <dbReference type="NCBI Taxonomy" id="133434"/>
    <lineage>
        <taxon>Eukaryota</taxon>
        <taxon>Metazoa</taxon>
        <taxon>Echinodermata</taxon>
        <taxon>Eleutherozoa</taxon>
        <taxon>Asterozoa</taxon>
        <taxon>Asteroidea</taxon>
        <taxon>Valvatacea</taxon>
        <taxon>Valvatida</taxon>
        <taxon>Acanthasteridae</taxon>
        <taxon>Acanthaster</taxon>
    </lineage>
</organism>
<evidence type="ECO:0000256" key="2">
    <source>
        <dbReference type="ARBA" id="ARBA00004286"/>
    </source>
</evidence>
<dbReference type="GO" id="GO:0030915">
    <property type="term" value="C:Smc5-Smc6 complex"/>
    <property type="evidence" value="ECO:0007669"/>
    <property type="project" value="TreeGrafter"/>
</dbReference>
<evidence type="ECO:0000256" key="11">
    <source>
        <dbReference type="SAM" id="Coils"/>
    </source>
</evidence>
<evidence type="ECO:0000256" key="7">
    <source>
        <dbReference type="ARBA" id="ARBA00022840"/>
    </source>
</evidence>
<feature type="coiled-coil region" evidence="11">
    <location>
        <begin position="418"/>
        <end position="445"/>
    </location>
</feature>
<dbReference type="FunFam" id="3.40.50.300:FF:001301">
    <property type="entry name" value="Structural maintenance of chromosomes 5"/>
    <property type="match status" value="1"/>
</dbReference>
<dbReference type="SUPFAM" id="SSF52540">
    <property type="entry name" value="P-loop containing nucleoside triphosphate hydrolases"/>
    <property type="match status" value="2"/>
</dbReference>
<dbReference type="CTD" id="23137"/>
<protein>
    <recommendedName>
        <fullName evidence="4">Structural maintenance of chromosomes protein 5</fullName>
    </recommendedName>
</protein>
<keyword evidence="7" id="KW-0067">ATP-binding</keyword>
<keyword evidence="9" id="KW-0539">Nucleus</keyword>
<evidence type="ECO:0000256" key="1">
    <source>
        <dbReference type="ARBA" id="ARBA00004123"/>
    </source>
</evidence>
<dbReference type="Pfam" id="PF02463">
    <property type="entry name" value="SMC_N"/>
    <property type="match status" value="1"/>
</dbReference>
<keyword evidence="5" id="KW-0158">Chromosome</keyword>
<evidence type="ECO:0000256" key="4">
    <source>
        <dbReference type="ARBA" id="ARBA00018687"/>
    </source>
</evidence>
<evidence type="ECO:0000313" key="13">
    <source>
        <dbReference type="Proteomes" id="UP000694845"/>
    </source>
</evidence>
<dbReference type="GO" id="GO:0005634">
    <property type="term" value="C:nucleus"/>
    <property type="evidence" value="ECO:0007669"/>
    <property type="project" value="UniProtKB-SubCell"/>
</dbReference>
<evidence type="ECO:0000256" key="6">
    <source>
        <dbReference type="ARBA" id="ARBA00022741"/>
    </source>
</evidence>
<evidence type="ECO:0000259" key="12">
    <source>
        <dbReference type="Pfam" id="PF02463"/>
    </source>
</evidence>
<dbReference type="OrthoDB" id="10254973at2759"/>
<dbReference type="Proteomes" id="UP000694845">
    <property type="component" value="Unplaced"/>
</dbReference>
<comment type="subunit">
    <text evidence="10">Forms a heterodimer with smc6. Component of the SMC5-SMC6 complex which consists at least of smc5, smc6, nsmce2, nsmce1 and nsmce4a.</text>
</comment>
<dbReference type="KEGG" id="aplc:110979593"/>